<dbReference type="Proteomes" id="UP000760545">
    <property type="component" value="Unassembled WGS sequence"/>
</dbReference>
<evidence type="ECO:0000259" key="1">
    <source>
        <dbReference type="Pfam" id="PF13480"/>
    </source>
</evidence>
<evidence type="ECO:0000313" key="2">
    <source>
        <dbReference type="EMBL" id="NJX15173.1"/>
    </source>
</evidence>
<accession>A0ABX1D9W7</accession>
<dbReference type="EMBL" id="JAAVJS010000007">
    <property type="protein sequence ID" value="NJX15173.1"/>
    <property type="molecule type" value="Genomic_DNA"/>
</dbReference>
<dbReference type="Gene3D" id="3.40.630.30">
    <property type="match status" value="1"/>
</dbReference>
<reference evidence="2 3" key="1">
    <citation type="submission" date="2020-03" db="EMBL/GenBank/DDBJ databases">
        <title>Tamlana sp. nov, isolated from XXX.</title>
        <authorList>
            <person name="Cao W.R."/>
        </authorList>
    </citation>
    <scope>NUCLEOTIDE SEQUENCE [LARGE SCALE GENOMIC DNA]</scope>
    <source>
        <strain evidence="2 3">HST1-43</strain>
    </source>
</reference>
<organism evidence="2 3">
    <name type="scientific">Tamlana crocina</name>
    <dbReference type="NCBI Taxonomy" id="393006"/>
    <lineage>
        <taxon>Bacteria</taxon>
        <taxon>Pseudomonadati</taxon>
        <taxon>Bacteroidota</taxon>
        <taxon>Flavobacteriia</taxon>
        <taxon>Flavobacteriales</taxon>
        <taxon>Flavobacteriaceae</taxon>
        <taxon>Tamlana</taxon>
    </lineage>
</organism>
<evidence type="ECO:0000313" key="3">
    <source>
        <dbReference type="Proteomes" id="UP000760545"/>
    </source>
</evidence>
<dbReference type="SUPFAM" id="SSF55729">
    <property type="entry name" value="Acyl-CoA N-acyltransferases (Nat)"/>
    <property type="match status" value="1"/>
</dbReference>
<protein>
    <submittedName>
        <fullName evidence="2">GNAT family N-acetyltransferase</fullName>
    </submittedName>
</protein>
<gene>
    <name evidence="2" type="ORF">HC176_06690</name>
</gene>
<dbReference type="InterPro" id="IPR016181">
    <property type="entry name" value="Acyl_CoA_acyltransferase"/>
</dbReference>
<dbReference type="RefSeq" id="WP_167917419.1">
    <property type="nucleotide sequence ID" value="NZ_JAAVJS010000007.1"/>
</dbReference>
<name>A0ABX1D9W7_9FLAO</name>
<sequence length="384" mass="45411">MPILKKQDFYNTFYQKDQIPDCYESISFGSQQDIFKQSVKKTQNKAYAITLFPKYFDYKLSVKHLKINKIEQTNLDGFAINLEGCETADQYLQKNIKSKTRSPILRRIKRFESCFDVEYELFFGAIEKEIYQQAMSTLKSMLELRFSQKDDSTEILEKWHEYQQSTYNKILNKEASLFITYASGQMVAISINYHINKVFIGHIFCYDITYSKFSLGNMMVYKLLEWCCENDYLIMDMGNGDLEYKQIWCNNKYHYDYHFIHHKNSLAAIFATSVQMGIIKLKNLLKTLKIDEAYKKLRQGKSTTSHPFELFPRYKVEHMDANNDKSGLPSPITLNHPNFDFLKKPVNDFLYLNKEHYSQLKIFQIDSKNFLLMGQQNAEKIILE</sequence>
<proteinExistence type="predicted"/>
<feature type="domain" description="BioF2-like acetyltransferase" evidence="1">
    <location>
        <begin position="98"/>
        <end position="246"/>
    </location>
</feature>
<dbReference type="Pfam" id="PF13480">
    <property type="entry name" value="Acetyltransf_6"/>
    <property type="match status" value="1"/>
</dbReference>
<comment type="caution">
    <text evidence="2">The sequence shown here is derived from an EMBL/GenBank/DDBJ whole genome shotgun (WGS) entry which is preliminary data.</text>
</comment>
<keyword evidence="3" id="KW-1185">Reference proteome</keyword>
<dbReference type="InterPro" id="IPR038740">
    <property type="entry name" value="BioF2-like_GNAT_dom"/>
</dbReference>